<evidence type="ECO:0000256" key="5">
    <source>
        <dbReference type="ARBA" id="ARBA00022741"/>
    </source>
</evidence>
<evidence type="ECO:0000256" key="8">
    <source>
        <dbReference type="ARBA" id="ARBA00023229"/>
    </source>
</evidence>
<dbReference type="SUPFAM" id="SSF54211">
    <property type="entry name" value="Ribosomal protein S5 domain 2-like"/>
    <property type="match status" value="1"/>
</dbReference>
<dbReference type="SUPFAM" id="SSF55060">
    <property type="entry name" value="GHMP Kinase, C-terminal domain"/>
    <property type="match status" value="1"/>
</dbReference>
<evidence type="ECO:0000313" key="14">
    <source>
        <dbReference type="Proteomes" id="UP000029858"/>
    </source>
</evidence>
<dbReference type="PIRSF" id="PIRSF010376">
    <property type="entry name" value="IspE"/>
    <property type="match status" value="1"/>
</dbReference>
<comment type="caution">
    <text evidence="10">Lacks conserved residue(s) required for the propagation of feature annotation.</text>
</comment>
<evidence type="ECO:0000256" key="10">
    <source>
        <dbReference type="HAMAP-Rule" id="MF_00061"/>
    </source>
</evidence>
<dbReference type="Pfam" id="PF00288">
    <property type="entry name" value="GHMP_kinases_N"/>
    <property type="match status" value="1"/>
</dbReference>
<dbReference type="Proteomes" id="UP000029858">
    <property type="component" value="Unassembled WGS sequence"/>
</dbReference>
<dbReference type="Pfam" id="PF08544">
    <property type="entry name" value="GHMP_kinases_C"/>
    <property type="match status" value="1"/>
</dbReference>
<feature type="domain" description="GHMP kinase C-terminal" evidence="12">
    <location>
        <begin position="190"/>
        <end position="246"/>
    </location>
</feature>
<dbReference type="GO" id="GO:0050515">
    <property type="term" value="F:4-(cytidine 5'-diphospho)-2-C-methyl-D-erythritol kinase activity"/>
    <property type="evidence" value="ECO:0007669"/>
    <property type="project" value="UniProtKB-UniRule"/>
</dbReference>
<proteinExistence type="inferred from homology"/>
<dbReference type="EMBL" id="JRKQ01000047">
    <property type="protein sequence ID" value="KGJ22108.1"/>
    <property type="molecule type" value="Genomic_DNA"/>
</dbReference>
<evidence type="ECO:0000256" key="9">
    <source>
        <dbReference type="ARBA" id="ARBA00032554"/>
    </source>
</evidence>
<reference evidence="13 14" key="1">
    <citation type="submission" date="2014-09" db="EMBL/GenBank/DDBJ databases">
        <authorList>
            <person name="McGinnis J.M."/>
            <person name="Wolfgang W.J."/>
        </authorList>
    </citation>
    <scope>NUCLEOTIDE SEQUENCE [LARGE SCALE GENOMIC DNA]</scope>
    <source>
        <strain evidence="13 14">5503</strain>
    </source>
</reference>
<dbReference type="InterPro" id="IPR036554">
    <property type="entry name" value="GHMP_kinase_C_sf"/>
</dbReference>
<dbReference type="InterPro" id="IPR004424">
    <property type="entry name" value="IspE"/>
</dbReference>
<feature type="active site" evidence="10">
    <location>
        <position position="118"/>
    </location>
</feature>
<evidence type="ECO:0000256" key="6">
    <source>
        <dbReference type="ARBA" id="ARBA00022777"/>
    </source>
</evidence>
<dbReference type="GO" id="GO:0016114">
    <property type="term" value="P:terpenoid biosynthetic process"/>
    <property type="evidence" value="ECO:0007669"/>
    <property type="project" value="InterPro"/>
</dbReference>
<dbReference type="UniPathway" id="UPA00056">
    <property type="reaction ID" value="UER00094"/>
</dbReference>
<evidence type="ECO:0000256" key="2">
    <source>
        <dbReference type="ARBA" id="ARBA00012052"/>
    </source>
</evidence>
<accession>A0A099GIY9</accession>
<dbReference type="Gene3D" id="3.30.230.10">
    <property type="match status" value="1"/>
</dbReference>
<evidence type="ECO:0000259" key="12">
    <source>
        <dbReference type="Pfam" id="PF08544"/>
    </source>
</evidence>
<dbReference type="GO" id="GO:0019288">
    <property type="term" value="P:isopentenyl diphosphate biosynthetic process, methylerythritol 4-phosphate pathway"/>
    <property type="evidence" value="ECO:0007669"/>
    <property type="project" value="UniProtKB-UniRule"/>
</dbReference>
<name>A0A099GIY9_9RHOB</name>
<dbReference type="PANTHER" id="PTHR43527:SF2">
    <property type="entry name" value="4-DIPHOSPHOCYTIDYL-2-C-METHYL-D-ERYTHRITOL KINASE, CHLOROPLASTIC"/>
    <property type="match status" value="1"/>
</dbReference>
<dbReference type="NCBIfam" id="NF011202">
    <property type="entry name" value="PRK14608.1"/>
    <property type="match status" value="1"/>
</dbReference>
<dbReference type="EC" id="2.7.1.148" evidence="2 10"/>
<dbReference type="InterPro" id="IPR020568">
    <property type="entry name" value="Ribosomal_Su5_D2-typ_SF"/>
</dbReference>
<feature type="domain" description="GHMP kinase N-terminal" evidence="11">
    <location>
        <begin position="64"/>
        <end position="107"/>
    </location>
</feature>
<dbReference type="RefSeq" id="WP_036709810.1">
    <property type="nucleotide sequence ID" value="NZ_CP051542.1"/>
</dbReference>
<comment type="similarity">
    <text evidence="1 10">Belongs to the GHMP kinase family. IspE subfamily.</text>
</comment>
<keyword evidence="5 10" id="KW-0547">Nucleotide-binding</keyword>
<feature type="active site" evidence="10">
    <location>
        <position position="8"/>
    </location>
</feature>
<comment type="pathway">
    <text evidence="10">Isoprenoid biosynthesis; isopentenyl diphosphate biosynthesis via DXP pathway; isopentenyl diphosphate from 1-deoxy-D-xylulose 5-phosphate: step 3/6.</text>
</comment>
<comment type="caution">
    <text evidence="13">The sequence shown here is derived from an EMBL/GenBank/DDBJ whole genome shotgun (WGS) entry which is preliminary data.</text>
</comment>
<keyword evidence="7 10" id="KW-0067">ATP-binding</keyword>
<evidence type="ECO:0000256" key="4">
    <source>
        <dbReference type="ARBA" id="ARBA00022679"/>
    </source>
</evidence>
<evidence type="ECO:0000259" key="11">
    <source>
        <dbReference type="Pfam" id="PF00288"/>
    </source>
</evidence>
<dbReference type="HAMAP" id="MF_00061">
    <property type="entry name" value="IspE"/>
    <property type="match status" value="1"/>
</dbReference>
<dbReference type="InterPro" id="IPR006204">
    <property type="entry name" value="GHMP_kinase_N_dom"/>
</dbReference>
<dbReference type="PANTHER" id="PTHR43527">
    <property type="entry name" value="4-DIPHOSPHOCYTIDYL-2-C-METHYL-D-ERYTHRITOL KINASE, CHLOROPLASTIC"/>
    <property type="match status" value="1"/>
</dbReference>
<dbReference type="AlphaFoldDB" id="A0A099GIY9"/>
<organism evidence="13 14">
    <name type="scientific">Paracoccus sanguinis</name>
    <dbReference type="NCBI Taxonomy" id="1545044"/>
    <lineage>
        <taxon>Bacteria</taxon>
        <taxon>Pseudomonadati</taxon>
        <taxon>Pseudomonadota</taxon>
        <taxon>Alphaproteobacteria</taxon>
        <taxon>Rhodobacterales</taxon>
        <taxon>Paracoccaceae</taxon>
        <taxon>Paracoccus</taxon>
    </lineage>
</organism>
<comment type="catalytic activity">
    <reaction evidence="10">
        <text>4-CDP-2-C-methyl-D-erythritol + ATP = 4-CDP-2-C-methyl-D-erythritol 2-phosphate + ADP + H(+)</text>
        <dbReference type="Rhea" id="RHEA:18437"/>
        <dbReference type="ChEBI" id="CHEBI:15378"/>
        <dbReference type="ChEBI" id="CHEBI:30616"/>
        <dbReference type="ChEBI" id="CHEBI:57823"/>
        <dbReference type="ChEBI" id="CHEBI:57919"/>
        <dbReference type="ChEBI" id="CHEBI:456216"/>
        <dbReference type="EC" id="2.7.1.148"/>
    </reaction>
</comment>
<dbReference type="Gene3D" id="3.30.70.890">
    <property type="entry name" value="GHMP kinase, C-terminal domain"/>
    <property type="match status" value="1"/>
</dbReference>
<evidence type="ECO:0000313" key="13">
    <source>
        <dbReference type="EMBL" id="KGJ22108.1"/>
    </source>
</evidence>
<evidence type="ECO:0000256" key="1">
    <source>
        <dbReference type="ARBA" id="ARBA00009684"/>
    </source>
</evidence>
<comment type="function">
    <text evidence="10">Catalyzes the phosphorylation of the position 2 hydroxy group of 4-diphosphocytidyl-2C-methyl-D-erythritol.</text>
</comment>
<evidence type="ECO:0000256" key="3">
    <source>
        <dbReference type="ARBA" id="ARBA00017473"/>
    </source>
</evidence>
<protein>
    <recommendedName>
        <fullName evidence="3 10">4-diphosphocytidyl-2-C-methyl-D-erythritol kinase</fullName>
        <shortName evidence="10">CMK</shortName>
        <ecNumber evidence="2 10">2.7.1.148</ecNumber>
    </recommendedName>
    <alternativeName>
        <fullName evidence="9 10">4-(cytidine-5'-diphospho)-2-C-methyl-D-erythritol kinase</fullName>
    </alternativeName>
</protein>
<dbReference type="InterPro" id="IPR014721">
    <property type="entry name" value="Ribsml_uS5_D2-typ_fold_subgr"/>
</dbReference>
<keyword evidence="6 10" id="KW-0418">Kinase</keyword>
<dbReference type="GO" id="GO:0005524">
    <property type="term" value="F:ATP binding"/>
    <property type="evidence" value="ECO:0007669"/>
    <property type="project" value="UniProtKB-UniRule"/>
</dbReference>
<dbReference type="InterPro" id="IPR013750">
    <property type="entry name" value="GHMP_kinase_C_dom"/>
</dbReference>
<keyword evidence="8 10" id="KW-0414">Isoprene biosynthesis</keyword>
<keyword evidence="4 10" id="KW-0808">Transferase</keyword>
<gene>
    <name evidence="10" type="primary">ispE</name>
    <name evidence="13" type="ORF">IX56_09960</name>
</gene>
<evidence type="ECO:0000256" key="7">
    <source>
        <dbReference type="ARBA" id="ARBA00022840"/>
    </source>
</evidence>
<sequence length="270" mass="27605">MREPAPAKINLALHVTGRRTDGYHLLDSLVVFTELGDRVALAPGPLSLTLTGPFADVVPPGDDNLCLRAARAVGAEAAITLEKRLPPASGIGGGTADAAAVLRALGRTPARPEALGADLPACLMSRSLRMQGVGEILTPVTLPALHLVLVNPRVEVPTPAVFAALTSRENPGLPPFPADGDWPGWLTATRNDLEPPALRLAPVIGDTLAALAAQGAQIARMSGSGATCFGLFPDAPAARAAAVAIAAARPGWWVEATRSIAGLPPAAPRG</sequence>
<reference evidence="13 14" key="2">
    <citation type="submission" date="2014-10" db="EMBL/GenBank/DDBJ databases">
        <title>Paracoccus sanguinis sp. nov., isolated from clinical specimens of New York State patients.</title>
        <authorList>
            <person name="Mingle L.A."/>
            <person name="Cole J.A."/>
            <person name="Lapierre P."/>
            <person name="Musser K.A."/>
        </authorList>
    </citation>
    <scope>NUCLEOTIDE SEQUENCE [LARGE SCALE GENOMIC DNA]</scope>
    <source>
        <strain evidence="13 14">5503</strain>
    </source>
</reference>